<dbReference type="OrthoDB" id="9809379at2"/>
<dbReference type="RefSeq" id="WP_046136619.1">
    <property type="nucleotide sequence ID" value="NZ_FQVC01000006.1"/>
</dbReference>
<dbReference type="PANTHER" id="PTHR23076">
    <property type="entry name" value="METALLOPROTEASE M41 FTSH"/>
    <property type="match status" value="1"/>
</dbReference>
<evidence type="ECO:0000313" key="6">
    <source>
        <dbReference type="Proteomes" id="UP000184533"/>
    </source>
</evidence>
<accession>A0A0F5LAV2</accession>
<keyword evidence="1" id="KW-0067">ATP-binding</keyword>
<evidence type="ECO:0000259" key="2">
    <source>
        <dbReference type="SMART" id="SM00382"/>
    </source>
</evidence>
<dbReference type="InterPro" id="IPR037219">
    <property type="entry name" value="Peptidase_M41-like"/>
</dbReference>
<dbReference type="Proteomes" id="UP000184533">
    <property type="component" value="Unassembled WGS sequence"/>
</dbReference>
<dbReference type="Pfam" id="PF01434">
    <property type="entry name" value="Peptidase_M41"/>
    <property type="match status" value="1"/>
</dbReference>
<dbReference type="AlphaFoldDB" id="A0A0F5LAV2"/>
<dbReference type="GO" id="GO:0005524">
    <property type="term" value="F:ATP binding"/>
    <property type="evidence" value="ECO:0007669"/>
    <property type="project" value="UniProtKB-KW"/>
</dbReference>
<dbReference type="STRING" id="1121477.SAMN02745223_02350"/>
<reference evidence="4 6" key="2">
    <citation type="submission" date="2016-11" db="EMBL/GenBank/DDBJ databases">
        <authorList>
            <person name="Jaros S."/>
            <person name="Januszkiewicz K."/>
            <person name="Wedrychowicz H."/>
        </authorList>
    </citation>
    <scope>NUCLEOTIDE SEQUENCE [LARGE SCALE GENOMIC DNA]</scope>
    <source>
        <strain evidence="4 6">DSM 17137</strain>
    </source>
</reference>
<keyword evidence="5" id="KW-1185">Reference proteome</keyword>
<dbReference type="GO" id="GO:0030163">
    <property type="term" value="P:protein catabolic process"/>
    <property type="evidence" value="ECO:0007669"/>
    <property type="project" value="TreeGrafter"/>
</dbReference>
<dbReference type="EMBL" id="LAJF01000112">
    <property type="protein sequence ID" value="KKB79415.1"/>
    <property type="molecule type" value="Genomic_DNA"/>
</dbReference>
<feature type="domain" description="AAA+ ATPase" evidence="2">
    <location>
        <begin position="240"/>
        <end position="382"/>
    </location>
</feature>
<dbReference type="EMBL" id="FQVC01000006">
    <property type="protein sequence ID" value="SHF32316.1"/>
    <property type="molecule type" value="Genomic_DNA"/>
</dbReference>
<keyword evidence="1" id="KW-0547">Nucleotide-binding</keyword>
<keyword evidence="4" id="KW-0645">Protease</keyword>
<dbReference type="Pfam" id="PF00004">
    <property type="entry name" value="AAA"/>
    <property type="match status" value="1"/>
</dbReference>
<dbReference type="GO" id="GO:0006508">
    <property type="term" value="P:proteolysis"/>
    <property type="evidence" value="ECO:0007669"/>
    <property type="project" value="UniProtKB-KW"/>
</dbReference>
<evidence type="ECO:0000256" key="1">
    <source>
        <dbReference type="RuleBase" id="RU003651"/>
    </source>
</evidence>
<sequence>MAEHEIDDDYDAAARFARDVLTKPPLHAGECLALEALRKALPRKAYEMTEHGPRVFIIQVPDAHWVEAVSKAVSTLAKSIVVKTAIERSSVSKVEVPVGADDLRHLQRGRSVAFISQDPTGILDPAVLAAADLTVTLRPIDAALLRKVIRQVSGNIARGVTAEMAALPLRAVINAIRPGLSARDCVANLSRSIVVAPMKAAPSSVPLLTELPLTVNMRRWADTTLADLSAVSAGHLGAEALVYGVLEGPPGTGKTLLAQSLAQTSGWNFVSSSVGQWFTTRDGALGGVARNIKDFIDTALASEPAVAFLDELDGLPDRAQLDARSRDWWTPVVTLCLTEIDRLRASGKSVLLLGGTNYFNRLDTALVRPGRLQNRISVLPPATREELAEVFRFYLGPDLPDTDLVALAQLGLGATPAMVQGWTKDARAVARGAGRSLALADLMAQVVPSDDRRPADIKAIALHEAGHALVAHRLGHAVDMISIISQGRTGGFVSSSLPTSVMTLGHVHDVATVMLAGRAADLTLGGGANTGAEHDIEQATRLLINAYEKQGLGAHLLYAPAMSARPLPATIATVSEDLDRLLGRAVAILNAERDLTQRMAKHLVGVQVMTGDEVLAFLGSHPIAPSLPLRSGHGDDYAASQACA</sequence>
<name>A0A0F5LAV2_9HYPH</name>
<gene>
    <name evidence="4" type="ORF">SAMN02745223_02350</name>
    <name evidence="3" type="ORF">VW29_17805</name>
</gene>
<dbReference type="InterPro" id="IPR003593">
    <property type="entry name" value="AAA+_ATPase"/>
</dbReference>
<dbReference type="GO" id="GO:0005886">
    <property type="term" value="C:plasma membrane"/>
    <property type="evidence" value="ECO:0007669"/>
    <property type="project" value="TreeGrafter"/>
</dbReference>
<comment type="similarity">
    <text evidence="1">Belongs to the AAA ATPase family.</text>
</comment>
<dbReference type="InterPro" id="IPR027417">
    <property type="entry name" value="P-loop_NTPase"/>
</dbReference>
<dbReference type="InterPro" id="IPR003959">
    <property type="entry name" value="ATPase_AAA_core"/>
</dbReference>
<evidence type="ECO:0000313" key="5">
    <source>
        <dbReference type="Proteomes" id="UP000033608"/>
    </source>
</evidence>
<dbReference type="Gene3D" id="1.20.58.760">
    <property type="entry name" value="Peptidase M41"/>
    <property type="match status" value="1"/>
</dbReference>
<dbReference type="GO" id="GO:0004176">
    <property type="term" value="F:ATP-dependent peptidase activity"/>
    <property type="evidence" value="ECO:0007669"/>
    <property type="project" value="InterPro"/>
</dbReference>
<dbReference type="Gene3D" id="1.10.8.60">
    <property type="match status" value="1"/>
</dbReference>
<evidence type="ECO:0000313" key="3">
    <source>
        <dbReference type="EMBL" id="KKB79415.1"/>
    </source>
</evidence>
<dbReference type="Proteomes" id="UP000033608">
    <property type="component" value="Unassembled WGS sequence"/>
</dbReference>
<dbReference type="SUPFAM" id="SSF140990">
    <property type="entry name" value="FtsH protease domain-like"/>
    <property type="match status" value="1"/>
</dbReference>
<dbReference type="SUPFAM" id="SSF52540">
    <property type="entry name" value="P-loop containing nucleoside triphosphate hydrolases"/>
    <property type="match status" value="1"/>
</dbReference>
<dbReference type="InterPro" id="IPR003960">
    <property type="entry name" value="ATPase_AAA_CS"/>
</dbReference>
<dbReference type="GO" id="GO:0016887">
    <property type="term" value="F:ATP hydrolysis activity"/>
    <property type="evidence" value="ECO:0007669"/>
    <property type="project" value="InterPro"/>
</dbReference>
<organism evidence="3 5">
    <name type="scientific">Devosia limi DSM 17137</name>
    <dbReference type="NCBI Taxonomy" id="1121477"/>
    <lineage>
        <taxon>Bacteria</taxon>
        <taxon>Pseudomonadati</taxon>
        <taxon>Pseudomonadota</taxon>
        <taxon>Alphaproteobacteria</taxon>
        <taxon>Hyphomicrobiales</taxon>
        <taxon>Devosiaceae</taxon>
        <taxon>Devosia</taxon>
    </lineage>
</organism>
<dbReference type="PROSITE" id="PS00674">
    <property type="entry name" value="AAA"/>
    <property type="match status" value="1"/>
</dbReference>
<dbReference type="Gene3D" id="3.40.50.300">
    <property type="entry name" value="P-loop containing nucleotide triphosphate hydrolases"/>
    <property type="match status" value="1"/>
</dbReference>
<protein>
    <submittedName>
        <fullName evidence="4">ATP-dependent Zn proteases</fullName>
    </submittedName>
</protein>
<dbReference type="SMART" id="SM00382">
    <property type="entry name" value="AAA"/>
    <property type="match status" value="1"/>
</dbReference>
<dbReference type="PATRIC" id="fig|1121477.3.peg.313"/>
<dbReference type="InterPro" id="IPR000642">
    <property type="entry name" value="Peptidase_M41"/>
</dbReference>
<dbReference type="GO" id="GO:0004222">
    <property type="term" value="F:metalloendopeptidase activity"/>
    <property type="evidence" value="ECO:0007669"/>
    <property type="project" value="InterPro"/>
</dbReference>
<keyword evidence="4" id="KW-0378">Hydrolase</keyword>
<evidence type="ECO:0000313" key="4">
    <source>
        <dbReference type="EMBL" id="SHF32316.1"/>
    </source>
</evidence>
<dbReference type="PANTHER" id="PTHR23076:SF97">
    <property type="entry name" value="ATP-DEPENDENT ZINC METALLOPROTEASE YME1L1"/>
    <property type="match status" value="1"/>
</dbReference>
<proteinExistence type="inferred from homology"/>
<reference evidence="3 5" key="1">
    <citation type="submission" date="2015-03" db="EMBL/GenBank/DDBJ databases">
        <authorList>
            <person name="Hassan Y.I."/>
            <person name="Lepp D."/>
            <person name="Zhou T."/>
        </authorList>
    </citation>
    <scope>NUCLEOTIDE SEQUENCE [LARGE SCALE GENOMIC DNA]</scope>
    <source>
        <strain evidence="3 5">DSM 17137</strain>
    </source>
</reference>